<dbReference type="InterPro" id="IPR017039">
    <property type="entry name" value="Virul_fac_BrkB"/>
</dbReference>
<name>A0ABN1VZ07_9MICO</name>
<evidence type="ECO:0000313" key="9">
    <source>
        <dbReference type="Proteomes" id="UP001500943"/>
    </source>
</evidence>
<keyword evidence="9" id="KW-1185">Reference proteome</keyword>
<feature type="region of interest" description="Disordered" evidence="6">
    <location>
        <begin position="1"/>
        <end position="22"/>
    </location>
</feature>
<dbReference type="PIRSF" id="PIRSF035875">
    <property type="entry name" value="RNase_BN"/>
    <property type="match status" value="1"/>
</dbReference>
<feature type="transmembrane region" description="Helical" evidence="7">
    <location>
        <begin position="271"/>
        <end position="293"/>
    </location>
</feature>
<comment type="subcellular location">
    <subcellularLocation>
        <location evidence="1">Cell membrane</location>
        <topology evidence="1">Multi-pass membrane protein</topology>
    </subcellularLocation>
</comment>
<keyword evidence="5 7" id="KW-0472">Membrane</keyword>
<evidence type="ECO:0000256" key="5">
    <source>
        <dbReference type="ARBA" id="ARBA00023136"/>
    </source>
</evidence>
<dbReference type="Proteomes" id="UP001500943">
    <property type="component" value="Unassembled WGS sequence"/>
</dbReference>
<evidence type="ECO:0000256" key="7">
    <source>
        <dbReference type="SAM" id="Phobius"/>
    </source>
</evidence>
<dbReference type="NCBIfam" id="TIGR00765">
    <property type="entry name" value="yihY_not_rbn"/>
    <property type="match status" value="1"/>
</dbReference>
<evidence type="ECO:0000256" key="2">
    <source>
        <dbReference type="ARBA" id="ARBA00022475"/>
    </source>
</evidence>
<keyword evidence="4 7" id="KW-1133">Transmembrane helix</keyword>
<keyword evidence="3 7" id="KW-0812">Transmembrane</keyword>
<evidence type="ECO:0000256" key="6">
    <source>
        <dbReference type="SAM" id="MobiDB-lite"/>
    </source>
</evidence>
<feature type="transmembrane region" description="Helical" evidence="7">
    <location>
        <begin position="159"/>
        <end position="180"/>
    </location>
</feature>
<sequence length="350" mass="38525">MAADGVVSSEAQVRRASDSEQVSNPIEPRREWRYAIRRAWHGFMLHRGIDSAATLAFFAALTILPAALTVVSAFALAQGKEQAADTVLDLAEEILRPSTVELITEPLTQLFSIDSPGLALAIGIALSIWSMSSYATAFGRATNSVYEVQEGRRLVKFRGLMLILSAFLLIAFTAVVTLLLTTKNVATAIGEELRIGEPWIAIWSYGRWPVLAAILTMIIAVLYYYTPNVRHERMRWVGTGAVFAIVAWGLATAAFGFYVSTIANYDRVYGWLGGALALLIWLYISNLALVAGVEVDAEVTRLRQLLAGVPAEQTVQLPLRDTARNLILARRQAADEADAMAIREREREQR</sequence>
<comment type="caution">
    <text evidence="8">The sequence shown here is derived from an EMBL/GenBank/DDBJ whole genome shotgun (WGS) entry which is preliminary data.</text>
</comment>
<evidence type="ECO:0000256" key="3">
    <source>
        <dbReference type="ARBA" id="ARBA00022692"/>
    </source>
</evidence>
<dbReference type="PANTHER" id="PTHR30213">
    <property type="entry name" value="INNER MEMBRANE PROTEIN YHJD"/>
    <property type="match status" value="1"/>
</dbReference>
<evidence type="ECO:0000256" key="4">
    <source>
        <dbReference type="ARBA" id="ARBA00022989"/>
    </source>
</evidence>
<feature type="transmembrane region" description="Helical" evidence="7">
    <location>
        <begin position="200"/>
        <end position="224"/>
    </location>
</feature>
<dbReference type="Pfam" id="PF03631">
    <property type="entry name" value="Virul_fac_BrkB"/>
    <property type="match status" value="1"/>
</dbReference>
<proteinExistence type="predicted"/>
<dbReference type="PANTHER" id="PTHR30213:SF0">
    <property type="entry name" value="UPF0761 MEMBRANE PROTEIN YIHY"/>
    <property type="match status" value="1"/>
</dbReference>
<feature type="transmembrane region" description="Helical" evidence="7">
    <location>
        <begin position="117"/>
        <end position="138"/>
    </location>
</feature>
<protein>
    <submittedName>
        <fullName evidence="8">YihY/virulence factor BrkB family protein</fullName>
    </submittedName>
</protein>
<dbReference type="RefSeq" id="WP_343926833.1">
    <property type="nucleotide sequence ID" value="NZ_BAAAKW010000071.1"/>
</dbReference>
<organism evidence="8 9">
    <name type="scientific">Rhodoglobus aureus</name>
    <dbReference type="NCBI Taxonomy" id="191497"/>
    <lineage>
        <taxon>Bacteria</taxon>
        <taxon>Bacillati</taxon>
        <taxon>Actinomycetota</taxon>
        <taxon>Actinomycetes</taxon>
        <taxon>Micrococcales</taxon>
        <taxon>Microbacteriaceae</taxon>
        <taxon>Rhodoglobus</taxon>
    </lineage>
</organism>
<evidence type="ECO:0000256" key="1">
    <source>
        <dbReference type="ARBA" id="ARBA00004651"/>
    </source>
</evidence>
<feature type="transmembrane region" description="Helical" evidence="7">
    <location>
        <begin position="236"/>
        <end position="259"/>
    </location>
</feature>
<accession>A0ABN1VZ07</accession>
<feature type="transmembrane region" description="Helical" evidence="7">
    <location>
        <begin position="52"/>
        <end position="77"/>
    </location>
</feature>
<reference evidence="8 9" key="1">
    <citation type="journal article" date="2019" name="Int. J. Syst. Evol. Microbiol.">
        <title>The Global Catalogue of Microorganisms (GCM) 10K type strain sequencing project: providing services to taxonomists for standard genome sequencing and annotation.</title>
        <authorList>
            <consortium name="The Broad Institute Genomics Platform"/>
            <consortium name="The Broad Institute Genome Sequencing Center for Infectious Disease"/>
            <person name="Wu L."/>
            <person name="Ma J."/>
        </authorList>
    </citation>
    <scope>NUCLEOTIDE SEQUENCE [LARGE SCALE GENOMIC DNA]</scope>
    <source>
        <strain evidence="8 9">JCM 12762</strain>
    </source>
</reference>
<evidence type="ECO:0000313" key="8">
    <source>
        <dbReference type="EMBL" id="GAA1228085.1"/>
    </source>
</evidence>
<gene>
    <name evidence="8" type="ORF">GCM10009655_28390</name>
</gene>
<dbReference type="EMBL" id="BAAAKW010000071">
    <property type="protein sequence ID" value="GAA1228085.1"/>
    <property type="molecule type" value="Genomic_DNA"/>
</dbReference>
<keyword evidence="2" id="KW-1003">Cell membrane</keyword>